<dbReference type="InterPro" id="IPR025846">
    <property type="entry name" value="TBL_N"/>
</dbReference>
<dbReference type="PANTHER" id="PTHR32285:SF208">
    <property type="entry name" value="PROTEIN TRICHOME BIREFRINGENCE-LIKE 2"/>
    <property type="match status" value="1"/>
</dbReference>
<feature type="region of interest" description="Disordered" evidence="9">
    <location>
        <begin position="109"/>
        <end position="131"/>
    </location>
</feature>
<proteinExistence type="inferred from homology"/>
<comment type="similarity">
    <text evidence="2">Belongs to the PC-esterase family. TBL subfamily.</text>
</comment>
<dbReference type="InterPro" id="IPR029962">
    <property type="entry name" value="TBL"/>
</dbReference>
<dbReference type="Pfam" id="PF14416">
    <property type="entry name" value="PMR5N"/>
    <property type="match status" value="1"/>
</dbReference>
<keyword evidence="8" id="KW-0472">Membrane</keyword>
<keyword evidence="3" id="KW-0808">Transferase</keyword>
<feature type="compositionally biased region" description="Polar residues" evidence="9">
    <location>
        <begin position="183"/>
        <end position="235"/>
    </location>
</feature>
<keyword evidence="13" id="KW-1185">Reference proteome</keyword>
<evidence type="ECO:0000256" key="4">
    <source>
        <dbReference type="ARBA" id="ARBA00022692"/>
    </source>
</evidence>
<comment type="subcellular location">
    <subcellularLocation>
        <location evidence="1">Golgi apparatus membrane</location>
        <topology evidence="1">Single-pass type II membrane protein</topology>
    </subcellularLocation>
</comment>
<keyword evidence="6" id="KW-1133">Transmembrane helix</keyword>
<evidence type="ECO:0000256" key="3">
    <source>
        <dbReference type="ARBA" id="ARBA00022679"/>
    </source>
</evidence>
<evidence type="ECO:0000259" key="10">
    <source>
        <dbReference type="Pfam" id="PF13839"/>
    </source>
</evidence>
<dbReference type="Pfam" id="PF13839">
    <property type="entry name" value="PC-Esterase"/>
    <property type="match status" value="1"/>
</dbReference>
<feature type="compositionally biased region" description="Polar residues" evidence="9">
    <location>
        <begin position="139"/>
        <end position="150"/>
    </location>
</feature>
<feature type="domain" description="Trichome birefringence-like N-terminal" evidence="11">
    <location>
        <begin position="272"/>
        <end position="322"/>
    </location>
</feature>
<organism evidence="12 13">
    <name type="scientific">Carex littledalei</name>
    <dbReference type="NCBI Taxonomy" id="544730"/>
    <lineage>
        <taxon>Eukaryota</taxon>
        <taxon>Viridiplantae</taxon>
        <taxon>Streptophyta</taxon>
        <taxon>Embryophyta</taxon>
        <taxon>Tracheophyta</taxon>
        <taxon>Spermatophyta</taxon>
        <taxon>Magnoliopsida</taxon>
        <taxon>Liliopsida</taxon>
        <taxon>Poales</taxon>
        <taxon>Cyperaceae</taxon>
        <taxon>Cyperoideae</taxon>
        <taxon>Cariceae</taxon>
        <taxon>Carex</taxon>
        <taxon>Carex subgen. Euthyceras</taxon>
    </lineage>
</organism>
<keyword evidence="5" id="KW-0735">Signal-anchor</keyword>
<evidence type="ECO:0000313" key="12">
    <source>
        <dbReference type="EMBL" id="KAF3332835.1"/>
    </source>
</evidence>
<evidence type="ECO:0000256" key="2">
    <source>
        <dbReference type="ARBA" id="ARBA00007727"/>
    </source>
</evidence>
<evidence type="ECO:0000256" key="1">
    <source>
        <dbReference type="ARBA" id="ARBA00004323"/>
    </source>
</evidence>
<evidence type="ECO:0000313" key="13">
    <source>
        <dbReference type="Proteomes" id="UP000623129"/>
    </source>
</evidence>
<dbReference type="Proteomes" id="UP000623129">
    <property type="component" value="Unassembled WGS sequence"/>
</dbReference>
<gene>
    <name evidence="12" type="ORF">FCM35_KLT02412</name>
</gene>
<dbReference type="InterPro" id="IPR026057">
    <property type="entry name" value="TBL_C"/>
</dbReference>
<keyword evidence="7" id="KW-0333">Golgi apparatus</keyword>
<comment type="caution">
    <text evidence="12">The sequence shown here is derived from an EMBL/GenBank/DDBJ whole genome shotgun (WGS) entry which is preliminary data.</text>
</comment>
<dbReference type="OrthoDB" id="630188at2759"/>
<evidence type="ECO:0000256" key="7">
    <source>
        <dbReference type="ARBA" id="ARBA00023034"/>
    </source>
</evidence>
<evidence type="ECO:0000256" key="9">
    <source>
        <dbReference type="SAM" id="MobiDB-lite"/>
    </source>
</evidence>
<evidence type="ECO:0000259" key="11">
    <source>
        <dbReference type="Pfam" id="PF14416"/>
    </source>
</evidence>
<evidence type="ECO:0000256" key="8">
    <source>
        <dbReference type="ARBA" id="ARBA00023136"/>
    </source>
</evidence>
<evidence type="ECO:0000256" key="5">
    <source>
        <dbReference type="ARBA" id="ARBA00022968"/>
    </source>
</evidence>
<dbReference type="AlphaFoldDB" id="A0A833VMH2"/>
<accession>A0A833VMH2</accession>
<dbReference type="GO" id="GO:1990538">
    <property type="term" value="F:xylan O-acetyltransferase activity"/>
    <property type="evidence" value="ECO:0007669"/>
    <property type="project" value="UniProtKB-ARBA"/>
</dbReference>
<sequence length="620" mass="70504">MDWRKKLSAFSERSLASGFTLGVVVSLLLILLLSATSSSYSSPWFNTLSFQNHSSPPVELELDRDLYRSPGQKDANFSVVQPGNLQLNNSLANHLSNATSTIEKQPLDRIGGGNLTSSNTNSNGSSLSFSSIEEPQFGGNWSSIENNSKNWGHEGGNGSLHVEKLPLWNSTINNTHQGFTPTLYNTTGVSSNTTTELNPSTENSTFSNNSGKEFLNANSTKENNSLEKPSGSNVSLDEERTFVQKDQEKHLSSSYNNTETKEDGSLQTLHSDIFDGKWVRDESDPFYPPGSCPYIDDDFNCFKNGRPDNDFLKWRWQPNQCNIPRLNATDFLERLRGKRLLVVGDSLNRNMWESLVCILRHAVQDRTRVFETSGKKRFKARGYYSFRFMDYKCYVDFVKSTFLVKKVVSRNSDGVEDEKLRLDILDDAAVTYRKADVIVFNTGHWWTHGKTSKGINYYQEGDHVYPKLKVLKAYEKALMTWARWVDANINPKKTQVVFRGYSLTHFKGGQWNSGGQCHKETEPIFNDLFLSHYSSKNRAVEQVLRQMKTPVIYLNISRLTDYRKDAHPSIYKKRYSSLEERITAEKSQDCSHWCLPGVPDSWNELLYASLLLAGKGSWRN</sequence>
<feature type="region of interest" description="Disordered" evidence="9">
    <location>
        <begin position="244"/>
        <end position="263"/>
    </location>
</feature>
<feature type="domain" description="Trichome birefringence-like C-terminal" evidence="10">
    <location>
        <begin position="323"/>
        <end position="608"/>
    </location>
</feature>
<name>A0A833VMH2_9POAL</name>
<evidence type="ECO:0000256" key="6">
    <source>
        <dbReference type="ARBA" id="ARBA00022989"/>
    </source>
</evidence>
<feature type="compositionally biased region" description="Low complexity" evidence="9">
    <location>
        <begin position="115"/>
        <end position="131"/>
    </location>
</feature>
<dbReference type="GO" id="GO:0000139">
    <property type="term" value="C:Golgi membrane"/>
    <property type="evidence" value="ECO:0007669"/>
    <property type="project" value="UniProtKB-SubCell"/>
</dbReference>
<protein>
    <submittedName>
        <fullName evidence="12">Protein trichome birefringence-like 2</fullName>
    </submittedName>
</protein>
<reference evidence="12" key="1">
    <citation type="submission" date="2020-01" db="EMBL/GenBank/DDBJ databases">
        <title>Genome sequence of Kobresia littledalei, the first chromosome-level genome in the family Cyperaceae.</title>
        <authorList>
            <person name="Qu G."/>
        </authorList>
    </citation>
    <scope>NUCLEOTIDE SEQUENCE</scope>
    <source>
        <strain evidence="12">C.B.Clarke</strain>
        <tissue evidence="12">Leaf</tissue>
    </source>
</reference>
<dbReference type="PANTHER" id="PTHR32285">
    <property type="entry name" value="PROTEIN TRICHOME BIREFRINGENCE-LIKE 9-RELATED"/>
    <property type="match status" value="1"/>
</dbReference>
<feature type="region of interest" description="Disordered" evidence="9">
    <location>
        <begin position="138"/>
        <end position="157"/>
    </location>
</feature>
<keyword evidence="4" id="KW-0812">Transmembrane</keyword>
<feature type="region of interest" description="Disordered" evidence="9">
    <location>
        <begin position="183"/>
        <end position="237"/>
    </location>
</feature>
<dbReference type="EMBL" id="SWLB01000011">
    <property type="protein sequence ID" value="KAF3332835.1"/>
    <property type="molecule type" value="Genomic_DNA"/>
</dbReference>